<sequence>MGIDPLKQQLYDHCQDYIHNRLGRIQKNIQEIQEALGSETKSSAGDKHETGRAMIQLEREKLGVQLSEIQKVQELFRRVPLSGQSTTVSLGSLVTTNTNSYYLAISAGEVRIDEKVYYAIAPNTPIGKLLLGKTENETIEFNGKEIRITAIL</sequence>
<protein>
    <submittedName>
        <fullName evidence="1">3-oxoacyl-ACP synthase</fullName>
    </submittedName>
</protein>
<dbReference type="EMBL" id="JBEWYP010000002">
    <property type="protein sequence ID" value="MET7028681.1"/>
    <property type="molecule type" value="Genomic_DNA"/>
</dbReference>
<name>A0ABV2TTT9_9FLAO</name>
<proteinExistence type="predicted"/>
<dbReference type="Proteomes" id="UP001549773">
    <property type="component" value="Unassembled WGS sequence"/>
</dbReference>
<evidence type="ECO:0000313" key="2">
    <source>
        <dbReference type="Proteomes" id="UP001549773"/>
    </source>
</evidence>
<evidence type="ECO:0000313" key="1">
    <source>
        <dbReference type="EMBL" id="MET7028681.1"/>
    </source>
</evidence>
<reference evidence="1 2" key="1">
    <citation type="submission" date="2024-07" db="EMBL/GenBank/DDBJ databases">
        <title>The genome sequence of type strain Sediminicola luteus GDMCC 1.2596T.</title>
        <authorList>
            <person name="Liu Y."/>
        </authorList>
    </citation>
    <scope>NUCLEOTIDE SEQUENCE [LARGE SCALE GENOMIC DNA]</scope>
    <source>
        <strain evidence="1 2">GDMCC 1.2596</strain>
    </source>
</reference>
<dbReference type="RefSeq" id="WP_354617517.1">
    <property type="nucleotide sequence ID" value="NZ_JBEWYP010000002.1"/>
</dbReference>
<gene>
    <name evidence="1" type="ORF">ABXZ32_04705</name>
</gene>
<organism evidence="1 2">
    <name type="scientific">Sediminicola luteus</name>
    <dbReference type="NCBI Taxonomy" id="319238"/>
    <lineage>
        <taxon>Bacteria</taxon>
        <taxon>Pseudomonadati</taxon>
        <taxon>Bacteroidota</taxon>
        <taxon>Flavobacteriia</taxon>
        <taxon>Flavobacteriales</taxon>
        <taxon>Flavobacteriaceae</taxon>
        <taxon>Sediminicola</taxon>
    </lineage>
</organism>
<comment type="caution">
    <text evidence="1">The sequence shown here is derived from an EMBL/GenBank/DDBJ whole genome shotgun (WGS) entry which is preliminary data.</text>
</comment>
<keyword evidence="2" id="KW-1185">Reference proteome</keyword>
<accession>A0ABV2TTT9</accession>